<dbReference type="EMBL" id="KI913172">
    <property type="protein sequence ID" value="ETV69764.1"/>
    <property type="molecule type" value="Genomic_DNA"/>
</dbReference>
<dbReference type="Pfam" id="PF13516">
    <property type="entry name" value="LRR_6"/>
    <property type="match status" value="3"/>
</dbReference>
<dbReference type="GeneID" id="20816597"/>
<dbReference type="InterPro" id="IPR001611">
    <property type="entry name" value="Leu-rich_rpt"/>
</dbReference>
<evidence type="ECO:0000256" key="3">
    <source>
        <dbReference type="ARBA" id="ARBA00022737"/>
    </source>
</evidence>
<keyword evidence="4" id="KW-0175">Coiled coil</keyword>
<feature type="compositionally biased region" description="Polar residues" evidence="5">
    <location>
        <begin position="448"/>
        <end position="459"/>
    </location>
</feature>
<dbReference type="OrthoDB" id="120976at2759"/>
<evidence type="ECO:0000256" key="2">
    <source>
        <dbReference type="ARBA" id="ARBA00022614"/>
    </source>
</evidence>
<reference evidence="6" key="1">
    <citation type="submission" date="2013-12" db="EMBL/GenBank/DDBJ databases">
        <title>The Genome Sequence of Aphanomyces astaci APO3.</title>
        <authorList>
            <consortium name="The Broad Institute Genomics Platform"/>
            <person name="Russ C."/>
            <person name="Tyler B."/>
            <person name="van West P."/>
            <person name="Dieguez-Uribeondo J."/>
            <person name="Young S.K."/>
            <person name="Zeng Q."/>
            <person name="Gargeya S."/>
            <person name="Fitzgerald M."/>
            <person name="Abouelleil A."/>
            <person name="Alvarado L."/>
            <person name="Chapman S.B."/>
            <person name="Gainer-Dewar J."/>
            <person name="Goldberg J."/>
            <person name="Griggs A."/>
            <person name="Gujja S."/>
            <person name="Hansen M."/>
            <person name="Howarth C."/>
            <person name="Imamovic A."/>
            <person name="Ireland A."/>
            <person name="Larimer J."/>
            <person name="McCowan C."/>
            <person name="Murphy C."/>
            <person name="Pearson M."/>
            <person name="Poon T.W."/>
            <person name="Priest M."/>
            <person name="Roberts A."/>
            <person name="Saif S."/>
            <person name="Shea T."/>
            <person name="Sykes S."/>
            <person name="Wortman J."/>
            <person name="Nusbaum C."/>
            <person name="Birren B."/>
        </authorList>
    </citation>
    <scope>NUCLEOTIDE SEQUENCE [LARGE SCALE GENOMIC DNA]</scope>
    <source>
        <strain evidence="6">APO3</strain>
    </source>
</reference>
<dbReference type="GO" id="GO:0006913">
    <property type="term" value="P:nucleocytoplasmic transport"/>
    <property type="evidence" value="ECO:0007669"/>
    <property type="project" value="TreeGrafter"/>
</dbReference>
<feature type="compositionally biased region" description="Polar residues" evidence="5">
    <location>
        <begin position="384"/>
        <end position="417"/>
    </location>
</feature>
<keyword evidence="1" id="KW-0343">GTPase activation</keyword>
<gene>
    <name evidence="6" type="ORF">H257_14601</name>
</gene>
<dbReference type="Gene3D" id="3.80.10.10">
    <property type="entry name" value="Ribonuclease Inhibitor"/>
    <property type="match status" value="2"/>
</dbReference>
<dbReference type="RefSeq" id="XP_009840780.1">
    <property type="nucleotide sequence ID" value="XM_009842478.1"/>
</dbReference>
<proteinExistence type="predicted"/>
<feature type="compositionally biased region" description="Basic and acidic residues" evidence="5">
    <location>
        <begin position="460"/>
        <end position="475"/>
    </location>
</feature>
<dbReference type="SUPFAM" id="SSF52047">
    <property type="entry name" value="RNI-like"/>
    <property type="match status" value="1"/>
</dbReference>
<dbReference type="GO" id="GO:0005829">
    <property type="term" value="C:cytosol"/>
    <property type="evidence" value="ECO:0007669"/>
    <property type="project" value="TreeGrafter"/>
</dbReference>
<feature type="coiled-coil region" evidence="4">
    <location>
        <begin position="606"/>
        <end position="633"/>
    </location>
</feature>
<dbReference type="STRING" id="112090.W4FSE9"/>
<dbReference type="GO" id="GO:0005096">
    <property type="term" value="F:GTPase activator activity"/>
    <property type="evidence" value="ECO:0007669"/>
    <property type="project" value="UniProtKB-KW"/>
</dbReference>
<protein>
    <recommendedName>
        <fullName evidence="7">RNI-like protein</fullName>
    </recommendedName>
</protein>
<accession>W4FSE9</accession>
<dbReference type="InterPro" id="IPR032675">
    <property type="entry name" value="LRR_dom_sf"/>
</dbReference>
<keyword evidence="3" id="KW-0677">Repeat</keyword>
<dbReference type="GO" id="GO:0048471">
    <property type="term" value="C:perinuclear region of cytoplasm"/>
    <property type="evidence" value="ECO:0007669"/>
    <property type="project" value="TreeGrafter"/>
</dbReference>
<dbReference type="VEuPathDB" id="FungiDB:H257_14601"/>
<dbReference type="PANTHER" id="PTHR24113:SF12">
    <property type="entry name" value="RAN GTPASE-ACTIVATING PROTEIN 1"/>
    <property type="match status" value="1"/>
</dbReference>
<keyword evidence="2" id="KW-0433">Leucine-rich repeat</keyword>
<evidence type="ECO:0000313" key="6">
    <source>
        <dbReference type="EMBL" id="ETV69764.1"/>
    </source>
</evidence>
<dbReference type="SMART" id="SM00368">
    <property type="entry name" value="LRR_RI"/>
    <property type="match status" value="3"/>
</dbReference>
<dbReference type="InterPro" id="IPR027038">
    <property type="entry name" value="RanGap"/>
</dbReference>
<name>W4FSE9_APHAT</name>
<evidence type="ECO:0000256" key="1">
    <source>
        <dbReference type="ARBA" id="ARBA00022468"/>
    </source>
</evidence>
<dbReference type="GO" id="GO:0005634">
    <property type="term" value="C:nucleus"/>
    <property type="evidence" value="ECO:0007669"/>
    <property type="project" value="TreeGrafter"/>
</dbReference>
<evidence type="ECO:0008006" key="7">
    <source>
        <dbReference type="Google" id="ProtNLM"/>
    </source>
</evidence>
<dbReference type="PANTHER" id="PTHR24113">
    <property type="entry name" value="RAN GTPASE-ACTIVATING PROTEIN 1"/>
    <property type="match status" value="1"/>
</dbReference>
<evidence type="ECO:0000256" key="4">
    <source>
        <dbReference type="SAM" id="Coils"/>
    </source>
</evidence>
<dbReference type="GO" id="GO:0031267">
    <property type="term" value="F:small GTPase binding"/>
    <property type="evidence" value="ECO:0007669"/>
    <property type="project" value="TreeGrafter"/>
</dbReference>
<organism evidence="6">
    <name type="scientific">Aphanomyces astaci</name>
    <name type="common">Crayfish plague agent</name>
    <dbReference type="NCBI Taxonomy" id="112090"/>
    <lineage>
        <taxon>Eukaryota</taxon>
        <taxon>Sar</taxon>
        <taxon>Stramenopiles</taxon>
        <taxon>Oomycota</taxon>
        <taxon>Saprolegniomycetes</taxon>
        <taxon>Saprolegniales</taxon>
        <taxon>Verrucalvaceae</taxon>
        <taxon>Aphanomyces</taxon>
    </lineage>
</organism>
<dbReference type="AlphaFoldDB" id="W4FSE9"/>
<sequence>MPPLSPATSDDDDCGGSSAVSVEGGVCHVINLSHTTVSGVLKVFSALKQPEFTTLELSHGELDQFALEKLTQTFLPMHTYGITTLKLSQCPLPEGVVTVLVRCFKETGSLRRLVLDTCRDVSMTALMTLTSLLQPIEHLELPSCKLPRQAGLILGQALQSCARLRTLILRHNHLGDGGARAIADVFHPKKKSTAYGRHVATTMDYSTNTPSIILDTLDLSDNGISNVGFCCILTISVRHLHVGRNNITYVLSYFPSLGCGWLSSHPTRSVRDVATTAHPHLTSLDMSYNPISTDGFDSFGGLITLAHANLTSLNIENCGITVAGLGSLKQAIRRHPTTKLREIRLGEDNSIDDAATRVGLADLLACISRVTPQVECIISPTIVPKTSPTTSTRVPHPPSNVQQLPPLLTTGSTNVQTKLAPETAQKHDTSMDESPQHQQEGENEDTFALNSPQSSTGTHSVHDDDVPDSPHDDMVRRDDTIASMAVAFDAHMAHQQRRLQHDAVVHQVRVKVETLATDVVPRLEARLDGVSDRLSTLQADMASQMNLMESNMATPEGRHTRGALSLLGPDVKYVDSCMTWKAEMEARAQDQLDQFQRWQVYMETDRMHLTNRVQELEVKVAGLENVVKAEQQASLLALEAISSAFASKY</sequence>
<evidence type="ECO:0000256" key="5">
    <source>
        <dbReference type="SAM" id="MobiDB-lite"/>
    </source>
</evidence>
<feature type="region of interest" description="Disordered" evidence="5">
    <location>
        <begin position="383"/>
        <end position="475"/>
    </location>
</feature>